<dbReference type="RefSeq" id="WP_066313887.1">
    <property type="nucleotide sequence ID" value="NZ_CANLSS010000018.1"/>
</dbReference>
<sequence>MLETTVSQKERKKKNTTKIYLIIASIVFGILILPSLPMIMMSAMMFDSPGSEDSIPTITLVISLIAYPFVTSISIIVAWILFVRKIFFGAILSASLPFLNILIGIGAIIYMSIFCDGNFAC</sequence>
<keyword evidence="1" id="KW-1133">Transmembrane helix</keyword>
<name>A0A162CPW4_9FLAO</name>
<dbReference type="EMBL" id="LQRT01000013">
    <property type="protein sequence ID" value="KZS40384.1"/>
    <property type="molecule type" value="Genomic_DNA"/>
</dbReference>
<accession>A0A162CPW4</accession>
<feature type="transmembrane region" description="Helical" evidence="1">
    <location>
        <begin position="58"/>
        <end position="83"/>
    </location>
</feature>
<keyword evidence="1" id="KW-0812">Transmembrane</keyword>
<dbReference type="AlphaFoldDB" id="A0A162CPW4"/>
<keyword evidence="3" id="KW-1185">Reference proteome</keyword>
<reference evidence="2 3" key="1">
    <citation type="submission" date="2016-01" db="EMBL/GenBank/DDBJ databases">
        <title>The draft genome sequence of Aquimarina sp. RZW4-3-2.</title>
        <authorList>
            <person name="Wang Y."/>
        </authorList>
    </citation>
    <scope>NUCLEOTIDE SEQUENCE [LARGE SCALE GENOMIC DNA]</scope>
    <source>
        <strain evidence="2 3">RZW4-3-2</strain>
    </source>
</reference>
<feature type="transmembrane region" description="Helical" evidence="1">
    <location>
        <begin position="20"/>
        <end position="46"/>
    </location>
</feature>
<comment type="caution">
    <text evidence="2">The sequence shown here is derived from an EMBL/GenBank/DDBJ whole genome shotgun (WGS) entry which is preliminary data.</text>
</comment>
<dbReference type="Proteomes" id="UP000076715">
    <property type="component" value="Unassembled WGS sequence"/>
</dbReference>
<proteinExistence type="predicted"/>
<dbReference type="OrthoDB" id="7355303at2"/>
<keyword evidence="1" id="KW-0472">Membrane</keyword>
<evidence type="ECO:0000313" key="2">
    <source>
        <dbReference type="EMBL" id="KZS40384.1"/>
    </source>
</evidence>
<organism evidence="2 3">
    <name type="scientific">Aquimarina aggregata</name>
    <dbReference type="NCBI Taxonomy" id="1642818"/>
    <lineage>
        <taxon>Bacteria</taxon>
        <taxon>Pseudomonadati</taxon>
        <taxon>Bacteroidota</taxon>
        <taxon>Flavobacteriia</taxon>
        <taxon>Flavobacteriales</taxon>
        <taxon>Flavobacteriaceae</taxon>
        <taxon>Aquimarina</taxon>
    </lineage>
</organism>
<evidence type="ECO:0000313" key="3">
    <source>
        <dbReference type="Proteomes" id="UP000076715"/>
    </source>
</evidence>
<gene>
    <name evidence="2" type="ORF">AWE51_05360</name>
</gene>
<evidence type="ECO:0000256" key="1">
    <source>
        <dbReference type="SAM" id="Phobius"/>
    </source>
</evidence>
<protein>
    <submittedName>
        <fullName evidence="2">Uncharacterized protein</fullName>
    </submittedName>
</protein>
<feature type="transmembrane region" description="Helical" evidence="1">
    <location>
        <begin position="90"/>
        <end position="113"/>
    </location>
</feature>